<dbReference type="Pfam" id="PF00378">
    <property type="entry name" value="ECH_1"/>
    <property type="match status" value="1"/>
</dbReference>
<dbReference type="Gene3D" id="3.90.226.10">
    <property type="entry name" value="2-enoyl-CoA Hydratase, Chain A, domain 1"/>
    <property type="match status" value="1"/>
</dbReference>
<gene>
    <name evidence="2" type="ORF">NIIDNTM18_22970</name>
</gene>
<name>A0A6S6P3I8_9MYCO</name>
<dbReference type="GO" id="GO:0006635">
    <property type="term" value="P:fatty acid beta-oxidation"/>
    <property type="evidence" value="ECO:0007669"/>
    <property type="project" value="TreeGrafter"/>
</dbReference>
<evidence type="ECO:0000256" key="1">
    <source>
        <dbReference type="ARBA" id="ARBA00023098"/>
    </source>
</evidence>
<dbReference type="PANTHER" id="PTHR11941:SF54">
    <property type="entry name" value="ENOYL-COA HYDRATASE, MITOCHONDRIAL"/>
    <property type="match status" value="1"/>
</dbReference>
<dbReference type="AlphaFoldDB" id="A0A6S6P3I8"/>
<dbReference type="InterPro" id="IPR001753">
    <property type="entry name" value="Enoyl-CoA_hydra/iso"/>
</dbReference>
<dbReference type="InterPro" id="IPR029045">
    <property type="entry name" value="ClpP/crotonase-like_dom_sf"/>
</dbReference>
<dbReference type="CDD" id="cd06558">
    <property type="entry name" value="crotonase-like"/>
    <property type="match status" value="1"/>
</dbReference>
<reference evidence="2 3" key="1">
    <citation type="submission" date="2020-07" db="EMBL/GenBank/DDBJ databases">
        <title>Complete genome sequence of Mycolicibacterium litorale like strain isolated from cardiac implantable electronic device infection.</title>
        <authorList>
            <person name="Fukano H."/>
            <person name="Miyama H."/>
            <person name="Hoshino Y."/>
        </authorList>
    </citation>
    <scope>NUCLEOTIDE SEQUENCE [LARGE SCALE GENOMIC DNA]</scope>
    <source>
        <strain evidence="2 3">NIIDNTM18</strain>
    </source>
</reference>
<dbReference type="EMBL" id="AP023287">
    <property type="protein sequence ID" value="BCI53019.1"/>
    <property type="molecule type" value="Genomic_DNA"/>
</dbReference>
<proteinExistence type="predicted"/>
<dbReference type="RefSeq" id="WP_185295757.1">
    <property type="nucleotide sequence ID" value="NZ_AP023287.1"/>
</dbReference>
<evidence type="ECO:0008006" key="4">
    <source>
        <dbReference type="Google" id="ProtNLM"/>
    </source>
</evidence>
<organism evidence="2 3">
    <name type="scientific">Mycolicibacterium litorale</name>
    <dbReference type="NCBI Taxonomy" id="758802"/>
    <lineage>
        <taxon>Bacteria</taxon>
        <taxon>Bacillati</taxon>
        <taxon>Actinomycetota</taxon>
        <taxon>Actinomycetes</taxon>
        <taxon>Mycobacteriales</taxon>
        <taxon>Mycobacteriaceae</taxon>
        <taxon>Mycolicibacterium</taxon>
    </lineage>
</organism>
<keyword evidence="1" id="KW-0443">Lipid metabolism</keyword>
<protein>
    <recommendedName>
        <fullName evidence="4">Enoyl-CoA hydratase</fullName>
    </recommendedName>
</protein>
<dbReference type="GO" id="GO:0003824">
    <property type="term" value="F:catalytic activity"/>
    <property type="evidence" value="ECO:0007669"/>
    <property type="project" value="UniProtKB-ARBA"/>
</dbReference>
<dbReference type="PANTHER" id="PTHR11941">
    <property type="entry name" value="ENOYL-COA HYDRATASE-RELATED"/>
    <property type="match status" value="1"/>
</dbReference>
<sequence length="250" mass="25878">MTTGGIVSVGHGDVVEILIDRPQRRNALSRSVLADLRAAFTELPAGTRAVVLASTGEAFSAGADFADLTGTSADVDYDHDLAAASAAIRGCGVPVVAAIGGPCVGAGVELALACDARIAGPSAWFRVPAVELGLLYNPRSIRTLHATLPRATLTRLLVFAERFDADDAHRAGLVTHGVSGDPRDAARTLAGALAALPAEALAATRALLTALDEGAYRDADWQSTRMRLLDSPDRSRAVSDAAHRHGVTGR</sequence>
<dbReference type="Proteomes" id="UP000515734">
    <property type="component" value="Chromosome"/>
</dbReference>
<evidence type="ECO:0000313" key="3">
    <source>
        <dbReference type="Proteomes" id="UP000515734"/>
    </source>
</evidence>
<accession>A0A6S6P3I8</accession>
<evidence type="ECO:0000313" key="2">
    <source>
        <dbReference type="EMBL" id="BCI53019.1"/>
    </source>
</evidence>
<dbReference type="SUPFAM" id="SSF52096">
    <property type="entry name" value="ClpP/crotonase"/>
    <property type="match status" value="1"/>
</dbReference>